<dbReference type="Gene3D" id="1.10.287.1490">
    <property type="match status" value="1"/>
</dbReference>
<dbReference type="InterPro" id="IPR040453">
    <property type="entry name" value="Mnd1_HTH"/>
</dbReference>
<proteinExistence type="predicted"/>
<keyword evidence="1" id="KW-0175">Coiled coil</keyword>
<sequence length="207" mass="23820">MAVTPQQPKQRRLVLEWIVNQPSPLLFTQKDFEKRYPGRQPSNIVREHLDALVADGVLELSKCGSINVFYYFKNVKWAGIRGDLENLSGKVAALTRECEALQTQINSMQETRGDFKGKKQLLLRQKELERQVASKKLEISKLRKTRWTPDDIANKTKEFQSTKAQLESLADNIEILVDYLCKKCQVEPSAIRQEFAIPEEFCSAYTL</sequence>
<dbReference type="Proteomes" id="UP000006310">
    <property type="component" value="Chromosome 7"/>
</dbReference>
<name>J7R8I8_HUIN7</name>
<dbReference type="STRING" id="1071383.J7R8I8"/>
<dbReference type="RefSeq" id="XP_022465431.1">
    <property type="nucleotide sequence ID" value="XM_022608990.1"/>
</dbReference>
<evidence type="ECO:0000256" key="1">
    <source>
        <dbReference type="SAM" id="Coils"/>
    </source>
</evidence>
<protein>
    <recommendedName>
        <fullName evidence="2">Mnd1 HTH domain-containing protein</fullName>
    </recommendedName>
</protein>
<dbReference type="EMBL" id="HE978320">
    <property type="protein sequence ID" value="CCK71185.1"/>
    <property type="molecule type" value="Genomic_DNA"/>
</dbReference>
<dbReference type="eggNOG" id="KOG3433">
    <property type="taxonomic scope" value="Eukaryota"/>
</dbReference>
<feature type="domain" description="Mnd1 HTH" evidence="2">
    <location>
        <begin position="23"/>
        <end position="73"/>
    </location>
</feature>
<dbReference type="OMA" id="NINVYWS"/>
<evidence type="ECO:0000313" key="3">
    <source>
        <dbReference type="EMBL" id="CCK71185.1"/>
    </source>
</evidence>
<feature type="coiled-coil region" evidence="1">
    <location>
        <begin position="84"/>
        <end position="172"/>
    </location>
</feature>
<dbReference type="HOGENOM" id="CLU_080628_2_0_1"/>
<evidence type="ECO:0000313" key="4">
    <source>
        <dbReference type="Proteomes" id="UP000006310"/>
    </source>
</evidence>
<gene>
    <name evidence="3" type="primary">KNAG0G01270</name>
    <name evidence="3" type="ordered locus">KNAG_0G01270</name>
</gene>
<reference evidence="4" key="2">
    <citation type="submission" date="2012-08" db="EMBL/GenBank/DDBJ databases">
        <title>Genome sequence of Kazachstania naganishii.</title>
        <authorList>
            <person name="Gordon J.L."/>
            <person name="Armisen D."/>
            <person name="Proux-Wera E."/>
            <person name="OhEigeartaigh S.S."/>
            <person name="Byrne K.P."/>
            <person name="Wolfe K.H."/>
        </authorList>
    </citation>
    <scope>NUCLEOTIDE SEQUENCE [LARGE SCALE GENOMIC DNA]</scope>
    <source>
        <strain evidence="4">ATCC MYA-139 / BCRC 22969 / CBS 8797 / CCRC 22969 / KCTC 17520 / NBRC 10181 / NCYC 3082</strain>
    </source>
</reference>
<organism evidence="3 4">
    <name type="scientific">Huiozyma naganishii (strain ATCC MYA-139 / BCRC 22969 / CBS 8797 / KCTC 17520 / NBRC 10181 / NCYC 3082 / Yp74L-3)</name>
    <name type="common">Yeast</name>
    <name type="synonym">Kazachstania naganishii</name>
    <dbReference type="NCBI Taxonomy" id="1071383"/>
    <lineage>
        <taxon>Eukaryota</taxon>
        <taxon>Fungi</taxon>
        <taxon>Dikarya</taxon>
        <taxon>Ascomycota</taxon>
        <taxon>Saccharomycotina</taxon>
        <taxon>Saccharomycetes</taxon>
        <taxon>Saccharomycetales</taxon>
        <taxon>Saccharomycetaceae</taxon>
        <taxon>Huiozyma</taxon>
    </lineage>
</organism>
<dbReference type="OrthoDB" id="9978204at2759"/>
<dbReference type="Pfam" id="PF03962">
    <property type="entry name" value="Mnd1"/>
    <property type="match status" value="1"/>
</dbReference>
<dbReference type="KEGG" id="kng:KNAG_0G01270"/>
<keyword evidence="4" id="KW-1185">Reference proteome</keyword>
<reference evidence="3 4" key="1">
    <citation type="journal article" date="2011" name="Proc. Natl. Acad. Sci. U.S.A.">
        <title>Evolutionary erosion of yeast sex chromosomes by mating-type switching accidents.</title>
        <authorList>
            <person name="Gordon J.L."/>
            <person name="Armisen D."/>
            <person name="Proux-Wera E."/>
            <person name="Oheigeartaigh S.S."/>
            <person name="Byrne K.P."/>
            <person name="Wolfe K.H."/>
        </authorList>
    </citation>
    <scope>NUCLEOTIDE SEQUENCE [LARGE SCALE GENOMIC DNA]</scope>
    <source>
        <strain evidence="4">ATCC MYA-139 / BCRC 22969 / CBS 8797 / CCRC 22969 / KCTC 17520 / NBRC 10181 / NCYC 3082</strain>
    </source>
</reference>
<dbReference type="AlphaFoldDB" id="J7R8I8"/>
<evidence type="ECO:0000259" key="2">
    <source>
        <dbReference type="Pfam" id="PF03962"/>
    </source>
</evidence>
<accession>J7R8I8</accession>
<dbReference type="GeneID" id="34526909"/>